<reference evidence="2 3" key="1">
    <citation type="submission" date="2024-09" db="EMBL/GenBank/DDBJ databases">
        <title>Paenibacillus zeirhizospherea sp. nov., isolated from surface of the maize (Zea mays) roots in a horticulture field, Hungary.</title>
        <authorList>
            <person name="Marton D."/>
            <person name="Farkas M."/>
            <person name="Bedics A."/>
            <person name="Toth E."/>
            <person name="Tancsics A."/>
            <person name="Boka K."/>
            <person name="Maroti G."/>
            <person name="Kriszt B."/>
            <person name="Cserhati M."/>
        </authorList>
    </citation>
    <scope>NUCLEOTIDE SEQUENCE [LARGE SCALE GENOMIC DNA]</scope>
    <source>
        <strain evidence="2 3">KCTC 33519</strain>
    </source>
</reference>
<organism evidence="2 3">
    <name type="scientific">Paenibacillus enshidis</name>
    <dbReference type="NCBI Taxonomy" id="1458439"/>
    <lineage>
        <taxon>Bacteria</taxon>
        <taxon>Bacillati</taxon>
        <taxon>Bacillota</taxon>
        <taxon>Bacilli</taxon>
        <taxon>Bacillales</taxon>
        <taxon>Paenibacillaceae</taxon>
        <taxon>Paenibacillus</taxon>
    </lineage>
</organism>
<dbReference type="SMART" id="SM00470">
    <property type="entry name" value="ParB"/>
    <property type="match status" value="1"/>
</dbReference>
<evidence type="ECO:0000313" key="3">
    <source>
        <dbReference type="Proteomes" id="UP001580346"/>
    </source>
</evidence>
<dbReference type="PANTHER" id="PTHR33375">
    <property type="entry name" value="CHROMOSOME-PARTITIONING PROTEIN PARB-RELATED"/>
    <property type="match status" value="1"/>
</dbReference>
<dbReference type="RefSeq" id="WP_375358212.1">
    <property type="nucleotide sequence ID" value="NZ_JBHHMI010000048.1"/>
</dbReference>
<dbReference type="InterPro" id="IPR036086">
    <property type="entry name" value="ParB/Sulfiredoxin_sf"/>
</dbReference>
<evidence type="ECO:0000313" key="2">
    <source>
        <dbReference type="EMBL" id="MFB5269942.1"/>
    </source>
</evidence>
<gene>
    <name evidence="2" type="ORF">ACE41H_24605</name>
</gene>
<dbReference type="InterPro" id="IPR003115">
    <property type="entry name" value="ParB_N"/>
</dbReference>
<comment type="caution">
    <text evidence="2">The sequence shown here is derived from an EMBL/GenBank/DDBJ whole genome shotgun (WGS) entry which is preliminary data.</text>
</comment>
<dbReference type="Gene3D" id="1.10.10.2830">
    <property type="match status" value="1"/>
</dbReference>
<dbReference type="PANTHER" id="PTHR33375:SF1">
    <property type="entry name" value="CHROMOSOME-PARTITIONING PROTEIN PARB-RELATED"/>
    <property type="match status" value="1"/>
</dbReference>
<feature type="domain" description="ParB-like N-terminal" evidence="1">
    <location>
        <begin position="9"/>
        <end position="97"/>
    </location>
</feature>
<name>A0ABV5B0D1_9BACL</name>
<accession>A0ABV5B0D1</accession>
<keyword evidence="3" id="KW-1185">Reference proteome</keyword>
<proteinExistence type="predicted"/>
<dbReference type="InterPro" id="IPR050336">
    <property type="entry name" value="Chromosome_partition/occlusion"/>
</dbReference>
<dbReference type="EMBL" id="JBHHMI010000048">
    <property type="protein sequence ID" value="MFB5269942.1"/>
    <property type="molecule type" value="Genomic_DNA"/>
</dbReference>
<dbReference type="SUPFAM" id="SSF110849">
    <property type="entry name" value="ParB/Sulfiredoxin"/>
    <property type="match status" value="1"/>
</dbReference>
<sequence>MIEISDKVIHRSVLTLKKHPQHELYNSPLTAAELAALEDSIAKTGIQEALLIRTDGTIISGHHRRSLAMSLGLPEVPVREVCCDPTEALYLLVASNEAGRGKKETDLMKKARRVQVLYEFGRSKGWNAPYGFGEAGKLSEEEYAVKRLIKLLYLLPKLQREVSAGRIGQQAAYKVAGLSQLQQKKFLAAYEMRGVMSSKEIQKLVEELDDYEPRVLRNAEKKKENIRKLKDRVANDLTFLMSEAIEDDELQGELIDLLEPKLFTLLRH</sequence>
<evidence type="ECO:0000259" key="1">
    <source>
        <dbReference type="SMART" id="SM00470"/>
    </source>
</evidence>
<dbReference type="Gene3D" id="3.90.1530.10">
    <property type="entry name" value="Conserved hypothetical protein from pyrococcus furiosus pfu- 392566-001, ParB domain"/>
    <property type="match status" value="1"/>
</dbReference>
<protein>
    <submittedName>
        <fullName evidence="2">ParB/RepB/Spo0J family partition protein</fullName>
    </submittedName>
</protein>
<dbReference type="Proteomes" id="UP001580346">
    <property type="component" value="Unassembled WGS sequence"/>
</dbReference>